<dbReference type="PROSITE" id="PS51352">
    <property type="entry name" value="THIOREDOXIN_2"/>
    <property type="match status" value="1"/>
</dbReference>
<reference evidence="2" key="1">
    <citation type="submission" date="2023-06" db="EMBL/GenBank/DDBJ databases">
        <title>Genomic of Parafulvivirga corallium.</title>
        <authorList>
            <person name="Wang G."/>
        </authorList>
    </citation>
    <scope>NUCLEOTIDE SEQUENCE</scope>
    <source>
        <strain evidence="2">BMA10</strain>
    </source>
</reference>
<protein>
    <submittedName>
        <fullName evidence="2">Redoxin domain-containing protein</fullName>
    </submittedName>
</protein>
<name>A0ABT8KH61_9BACT</name>
<dbReference type="Proteomes" id="UP001172082">
    <property type="component" value="Unassembled WGS sequence"/>
</dbReference>
<dbReference type="SUPFAM" id="SSF52833">
    <property type="entry name" value="Thioredoxin-like"/>
    <property type="match status" value="1"/>
</dbReference>
<comment type="caution">
    <text evidence="2">The sequence shown here is derived from an EMBL/GenBank/DDBJ whole genome shotgun (WGS) entry which is preliminary data.</text>
</comment>
<keyword evidence="3" id="KW-1185">Reference proteome</keyword>
<accession>A0ABT8KH61</accession>
<feature type="domain" description="Thioredoxin" evidence="1">
    <location>
        <begin position="12"/>
        <end position="194"/>
    </location>
</feature>
<proteinExistence type="predicted"/>
<evidence type="ECO:0000313" key="2">
    <source>
        <dbReference type="EMBL" id="MDN5200044.1"/>
    </source>
</evidence>
<evidence type="ECO:0000259" key="1">
    <source>
        <dbReference type="PROSITE" id="PS51352"/>
    </source>
</evidence>
<dbReference type="EMBL" id="JAUJEA010000001">
    <property type="protein sequence ID" value="MDN5200044.1"/>
    <property type="molecule type" value="Genomic_DNA"/>
</dbReference>
<sequence length="196" mass="22540">MTSGSTSNRIILDLNVTAPVFELIDIFGRAINLQSYKGRKVFIGFFRHAGCPFCNLRVHFLQKMYEEFKAKNLEMIFFFESKEKVLLSSLFHKEISPIPLISDPEKIWYQTYGIENSALKSTMSHLTSFIQTAIKAKTKGLPMHLMADGESINTIPAEFLLDENLIIRKIHYAKGLNDRMSIEHIFDFVENEKVLS</sequence>
<dbReference type="Gene3D" id="3.40.30.10">
    <property type="entry name" value="Glutaredoxin"/>
    <property type="match status" value="1"/>
</dbReference>
<dbReference type="Pfam" id="PF00578">
    <property type="entry name" value="AhpC-TSA"/>
    <property type="match status" value="1"/>
</dbReference>
<evidence type="ECO:0000313" key="3">
    <source>
        <dbReference type="Proteomes" id="UP001172082"/>
    </source>
</evidence>
<dbReference type="InterPro" id="IPR036249">
    <property type="entry name" value="Thioredoxin-like_sf"/>
</dbReference>
<gene>
    <name evidence="2" type="ORF">QQ008_01695</name>
</gene>
<dbReference type="InterPro" id="IPR000866">
    <property type="entry name" value="AhpC/TSA"/>
</dbReference>
<dbReference type="InterPro" id="IPR013766">
    <property type="entry name" value="Thioredoxin_domain"/>
</dbReference>
<dbReference type="RefSeq" id="WP_346750071.1">
    <property type="nucleotide sequence ID" value="NZ_JAUJEA010000001.1"/>
</dbReference>
<organism evidence="2 3">
    <name type="scientific">Splendidivirga corallicola</name>
    <dbReference type="NCBI Taxonomy" id="3051826"/>
    <lineage>
        <taxon>Bacteria</taxon>
        <taxon>Pseudomonadati</taxon>
        <taxon>Bacteroidota</taxon>
        <taxon>Cytophagia</taxon>
        <taxon>Cytophagales</taxon>
        <taxon>Splendidivirgaceae</taxon>
        <taxon>Splendidivirga</taxon>
    </lineage>
</organism>